<sequence length="421" mass="44859">MTNTILWRSAAAAALSFGMMAGAANAAELVFWSMWNEPEPQAAALRRIMDTYTKAHPETTFKVVWNGRQNQTKLRAALQAGTQVDFADQDGDQLAGGLQKEGLGYEIGADLGDAKAALLPGVLDLYAAGGKVEQVPYIYNTVNIWYNKDMLAEVGGTVPQTLDELFTLCGKLKETSKHALVTEGNVGFYQVLFFSHLLARAKGSDAMIKAFEVKDGSGWSDPAVLEAAKSARKFWEVGCIAEDARGFQYPAGQQTIALGDTMGELVGSWLPTELTESAGADFPWGAFNFPAVAGGVGKATDIEVGLVSVMVLKASPNAKEAAGFVSYLLSEEAQKTLVADGGVGVVRDGVEWPPVLSDAYASAKNATALSGFGGGLGVSYPEFNATVLTPEFSKMFLGQSTPEDFVKVLVDKTKDYWASQQ</sequence>
<dbReference type="PANTHER" id="PTHR43649:SF12">
    <property type="entry name" value="DIACETYLCHITOBIOSE BINDING PROTEIN DASA"/>
    <property type="match status" value="1"/>
</dbReference>
<evidence type="ECO:0000256" key="3">
    <source>
        <dbReference type="ARBA" id="ARBA00022764"/>
    </source>
</evidence>
<dbReference type="SUPFAM" id="SSF53850">
    <property type="entry name" value="Periplasmic binding protein-like II"/>
    <property type="match status" value="1"/>
</dbReference>
<dbReference type="Pfam" id="PF01547">
    <property type="entry name" value="SBP_bac_1"/>
    <property type="match status" value="1"/>
</dbReference>
<comment type="caution">
    <text evidence="5">The sequence shown here is derived from an EMBL/GenBank/DDBJ whole genome shotgun (WGS) entry which is preliminary data.</text>
</comment>
<protein>
    <submittedName>
        <fullName evidence="5">Extracellular solute-binding protein</fullName>
    </submittedName>
</protein>
<keyword evidence="6" id="KW-1185">Reference proteome</keyword>
<feature type="signal peptide" evidence="4">
    <location>
        <begin position="1"/>
        <end position="26"/>
    </location>
</feature>
<feature type="chain" id="PRO_5026994185" evidence="4">
    <location>
        <begin position="27"/>
        <end position="421"/>
    </location>
</feature>
<evidence type="ECO:0000313" key="6">
    <source>
        <dbReference type="Proteomes" id="UP000435802"/>
    </source>
</evidence>
<dbReference type="InterPro" id="IPR050490">
    <property type="entry name" value="Bact_solute-bd_prot1"/>
</dbReference>
<dbReference type="PANTHER" id="PTHR43649">
    <property type="entry name" value="ARABINOSE-BINDING PROTEIN-RELATED"/>
    <property type="match status" value="1"/>
</dbReference>
<comment type="similarity">
    <text evidence="2">Belongs to the bacterial solute-binding protein 1 family.</text>
</comment>
<dbReference type="Gene3D" id="3.40.190.10">
    <property type="entry name" value="Periplasmic binding protein-like II"/>
    <property type="match status" value="2"/>
</dbReference>
<evidence type="ECO:0000313" key="5">
    <source>
        <dbReference type="EMBL" id="MXN45603.1"/>
    </source>
</evidence>
<gene>
    <name evidence="5" type="ORF">GR138_10390</name>
</gene>
<keyword evidence="4" id="KW-0732">Signal</keyword>
<dbReference type="Proteomes" id="UP000435802">
    <property type="component" value="Unassembled WGS sequence"/>
</dbReference>
<proteinExistence type="inferred from homology"/>
<dbReference type="EMBL" id="WUMK01000003">
    <property type="protein sequence ID" value="MXN45603.1"/>
    <property type="molecule type" value="Genomic_DNA"/>
</dbReference>
<dbReference type="InterPro" id="IPR006059">
    <property type="entry name" value="SBP"/>
</dbReference>
<organism evidence="5 6">
    <name type="scientific">Shinella kummerowiae</name>
    <dbReference type="NCBI Taxonomy" id="417745"/>
    <lineage>
        <taxon>Bacteria</taxon>
        <taxon>Pseudomonadati</taxon>
        <taxon>Pseudomonadota</taxon>
        <taxon>Alphaproteobacteria</taxon>
        <taxon>Hyphomicrobiales</taxon>
        <taxon>Rhizobiaceae</taxon>
        <taxon>Shinella</taxon>
    </lineage>
</organism>
<dbReference type="OrthoDB" id="2515046at2"/>
<accession>A0A6N8SAC6</accession>
<evidence type="ECO:0000256" key="2">
    <source>
        <dbReference type="ARBA" id="ARBA00008520"/>
    </source>
</evidence>
<name>A0A6N8SAC6_9HYPH</name>
<reference evidence="5 6" key="1">
    <citation type="submission" date="2019-12" db="EMBL/GenBank/DDBJ databases">
        <title>Shinella kummerowiae sp. nov., a symbiotic bacterium isolated from root nodules of the herbal legume Kummerowia stipulacea.</title>
        <authorList>
            <person name="Gao J."/>
        </authorList>
    </citation>
    <scope>NUCLEOTIDE SEQUENCE [LARGE SCALE GENOMIC DNA]</scope>
    <source>
        <strain evidence="5 6">CCBAU 25048</strain>
    </source>
</reference>
<evidence type="ECO:0000256" key="4">
    <source>
        <dbReference type="SAM" id="SignalP"/>
    </source>
</evidence>
<comment type="subcellular location">
    <subcellularLocation>
        <location evidence="1">Periplasm</location>
    </subcellularLocation>
</comment>
<dbReference type="AlphaFoldDB" id="A0A6N8SAC6"/>
<dbReference type="RefSeq" id="WP_160859030.1">
    <property type="nucleotide sequence ID" value="NZ_WUMK01000003.1"/>
</dbReference>
<keyword evidence="3" id="KW-0574">Periplasm</keyword>
<evidence type="ECO:0000256" key="1">
    <source>
        <dbReference type="ARBA" id="ARBA00004418"/>
    </source>
</evidence>
<dbReference type="GO" id="GO:0042597">
    <property type="term" value="C:periplasmic space"/>
    <property type="evidence" value="ECO:0007669"/>
    <property type="project" value="UniProtKB-SubCell"/>
</dbReference>